<proteinExistence type="predicted"/>
<dbReference type="Proteomes" id="UP001443914">
    <property type="component" value="Unassembled WGS sequence"/>
</dbReference>
<dbReference type="EMBL" id="JBDFQZ010000006">
    <property type="protein sequence ID" value="KAK9713330.1"/>
    <property type="molecule type" value="Genomic_DNA"/>
</dbReference>
<reference evidence="2" key="1">
    <citation type="submission" date="2024-03" db="EMBL/GenBank/DDBJ databases">
        <title>WGS assembly of Saponaria officinalis var. Norfolk2.</title>
        <authorList>
            <person name="Jenkins J."/>
            <person name="Shu S."/>
            <person name="Grimwood J."/>
            <person name="Barry K."/>
            <person name="Goodstein D."/>
            <person name="Schmutz J."/>
            <person name="Leebens-Mack J."/>
            <person name="Osbourn A."/>
        </authorList>
    </citation>
    <scope>NUCLEOTIDE SEQUENCE [LARGE SCALE GENOMIC DNA]</scope>
    <source>
        <strain evidence="2">JIC</strain>
    </source>
</reference>
<evidence type="ECO:0000256" key="1">
    <source>
        <dbReference type="SAM" id="Phobius"/>
    </source>
</evidence>
<protein>
    <recommendedName>
        <fullName evidence="4">Transmembrane protein</fullName>
    </recommendedName>
</protein>
<keyword evidence="3" id="KW-1185">Reference proteome</keyword>
<dbReference type="PANTHER" id="PTHR33825">
    <property type="entry name" value="CHITINASE-LIKE PROTEIN"/>
    <property type="match status" value="1"/>
</dbReference>
<keyword evidence="1" id="KW-0472">Membrane</keyword>
<keyword evidence="1" id="KW-0812">Transmembrane</keyword>
<gene>
    <name evidence="2" type="ORF">RND81_06G020200</name>
</gene>
<name>A0AAW1K7V9_SAPOF</name>
<sequence length="250" mass="26970">MTSAITFQALTPAVHRRTTAKLAGNLTLSSIPAKNIRLPPPRFTVSSFTVSENAASTSSEPSISSEFTSSVGSPSVNVTLSQRQFTVLNLSACAVAIASTFLFCSAIPTLLAFKRAAESLEKLLDVTREELPDTMAAVRLSGMEISDLTTELSDLGQGLTQSVKSSTNAVRMAEERLRNFANMTPRAPLQEAINTQPTENEPAVARTARGIREGIVKSRAVLSMLFAFTRLSTSTVNFFSKRSKRHALNQ</sequence>
<evidence type="ECO:0000313" key="2">
    <source>
        <dbReference type="EMBL" id="KAK9713330.1"/>
    </source>
</evidence>
<feature type="transmembrane region" description="Helical" evidence="1">
    <location>
        <begin position="87"/>
        <end position="113"/>
    </location>
</feature>
<dbReference type="AlphaFoldDB" id="A0AAW1K7V9"/>
<accession>A0AAW1K7V9</accession>
<keyword evidence="1" id="KW-1133">Transmembrane helix</keyword>
<organism evidence="2 3">
    <name type="scientific">Saponaria officinalis</name>
    <name type="common">Common soapwort</name>
    <name type="synonym">Lychnis saponaria</name>
    <dbReference type="NCBI Taxonomy" id="3572"/>
    <lineage>
        <taxon>Eukaryota</taxon>
        <taxon>Viridiplantae</taxon>
        <taxon>Streptophyta</taxon>
        <taxon>Embryophyta</taxon>
        <taxon>Tracheophyta</taxon>
        <taxon>Spermatophyta</taxon>
        <taxon>Magnoliopsida</taxon>
        <taxon>eudicotyledons</taxon>
        <taxon>Gunneridae</taxon>
        <taxon>Pentapetalae</taxon>
        <taxon>Caryophyllales</taxon>
        <taxon>Caryophyllaceae</taxon>
        <taxon>Caryophylleae</taxon>
        <taxon>Saponaria</taxon>
    </lineage>
</organism>
<comment type="caution">
    <text evidence="2">The sequence shown here is derived from an EMBL/GenBank/DDBJ whole genome shotgun (WGS) entry which is preliminary data.</text>
</comment>
<dbReference type="PANTHER" id="PTHR33825:SF5">
    <property type="entry name" value="TRANSMEMBRANE PROTEIN"/>
    <property type="match status" value="1"/>
</dbReference>
<evidence type="ECO:0000313" key="3">
    <source>
        <dbReference type="Proteomes" id="UP001443914"/>
    </source>
</evidence>
<evidence type="ECO:0008006" key="4">
    <source>
        <dbReference type="Google" id="ProtNLM"/>
    </source>
</evidence>